<organism evidence="3 4">
    <name type="scientific">Lithospermum erythrorhizon</name>
    <name type="common">Purple gromwell</name>
    <name type="synonym">Lithospermum officinale var. erythrorhizon</name>
    <dbReference type="NCBI Taxonomy" id="34254"/>
    <lineage>
        <taxon>Eukaryota</taxon>
        <taxon>Viridiplantae</taxon>
        <taxon>Streptophyta</taxon>
        <taxon>Embryophyta</taxon>
        <taxon>Tracheophyta</taxon>
        <taxon>Spermatophyta</taxon>
        <taxon>Magnoliopsida</taxon>
        <taxon>eudicotyledons</taxon>
        <taxon>Gunneridae</taxon>
        <taxon>Pentapetalae</taxon>
        <taxon>asterids</taxon>
        <taxon>lamiids</taxon>
        <taxon>Boraginales</taxon>
        <taxon>Boraginaceae</taxon>
        <taxon>Boraginoideae</taxon>
        <taxon>Lithospermeae</taxon>
        <taxon>Lithospermum</taxon>
    </lineage>
</organism>
<feature type="signal peptide" evidence="2">
    <location>
        <begin position="1"/>
        <end position="34"/>
    </location>
</feature>
<evidence type="ECO:0000256" key="1">
    <source>
        <dbReference type="SAM" id="MobiDB-lite"/>
    </source>
</evidence>
<feature type="compositionally biased region" description="Basic and acidic residues" evidence="1">
    <location>
        <begin position="57"/>
        <end position="67"/>
    </location>
</feature>
<feature type="compositionally biased region" description="Basic and acidic residues" evidence="1">
    <location>
        <begin position="218"/>
        <end position="230"/>
    </location>
</feature>
<proteinExistence type="predicted"/>
<feature type="compositionally biased region" description="Basic residues" evidence="1">
    <location>
        <begin position="199"/>
        <end position="209"/>
    </location>
</feature>
<keyword evidence="4" id="KW-1185">Reference proteome</keyword>
<comment type="caution">
    <text evidence="3">The sequence shown here is derived from an EMBL/GenBank/DDBJ whole genome shotgun (WGS) entry which is preliminary data.</text>
</comment>
<reference evidence="3 4" key="1">
    <citation type="submission" date="2024-01" db="EMBL/GenBank/DDBJ databases">
        <title>The complete chloroplast genome sequence of Lithospermum erythrorhizon: insights into the phylogenetic relationship among Boraginaceae species and the maternal lineages of purple gromwells.</title>
        <authorList>
            <person name="Okada T."/>
            <person name="Watanabe K."/>
        </authorList>
    </citation>
    <scope>NUCLEOTIDE SEQUENCE [LARGE SCALE GENOMIC DNA]</scope>
</reference>
<gene>
    <name evidence="3" type="ORF">LIER_27297</name>
</gene>
<feature type="chain" id="PRO_5043752526" evidence="2">
    <location>
        <begin position="35"/>
        <end position="374"/>
    </location>
</feature>
<feature type="region of interest" description="Disordered" evidence="1">
    <location>
        <begin position="124"/>
        <end position="149"/>
    </location>
</feature>
<dbReference type="Proteomes" id="UP001454036">
    <property type="component" value="Unassembled WGS sequence"/>
</dbReference>
<evidence type="ECO:0000313" key="4">
    <source>
        <dbReference type="Proteomes" id="UP001454036"/>
    </source>
</evidence>
<name>A0AAV3RBS9_LITER</name>
<accession>A0AAV3RBS9</accession>
<keyword evidence="2" id="KW-0732">Signal</keyword>
<feature type="region of interest" description="Disordered" evidence="1">
    <location>
        <begin position="52"/>
        <end position="85"/>
    </location>
</feature>
<dbReference type="AlphaFoldDB" id="A0AAV3RBS9"/>
<evidence type="ECO:0000313" key="3">
    <source>
        <dbReference type="EMBL" id="GAA0173740.1"/>
    </source>
</evidence>
<protein>
    <submittedName>
        <fullName evidence="3">Uncharacterized protein</fullName>
    </submittedName>
</protein>
<sequence length="374" mass="41139">MMLRLSKILGRPTRTVLLRARVLMTLVLTVDLYSQPIQKNHPVDNNISAIDQGVSTRKKEQVREIDNPRSSMDNVDDDDVADEKSHDEINVEENVIEEEDELIVEERVIASSCAAMLETADMSEPSVMPSVNDGSDKAGEPSVISESGGAAVDGNVSVVEEMVTKNIEEPKAADAAGQEEIETMNADVEGMTPVTHSLEKKKSKKRNLRKLTDAGTSEPKKKLRKEDRVAKKAMRAERRARKAVEAKTAQENEVEQVMSKETKEMIPPVVQPSVDDEWLPEHEPQGRVLFDKIIQHAQSHVLLKPIAYPSMICSILLAQHNNILTTNETEGAALGVITINPKLMEGTHVVDVPLAPLDEEGASGSHTDGTVRLL</sequence>
<feature type="region of interest" description="Disordered" evidence="1">
    <location>
        <begin position="195"/>
        <end position="230"/>
    </location>
</feature>
<dbReference type="EMBL" id="BAABME010008746">
    <property type="protein sequence ID" value="GAA0173740.1"/>
    <property type="molecule type" value="Genomic_DNA"/>
</dbReference>
<evidence type="ECO:0000256" key="2">
    <source>
        <dbReference type="SAM" id="SignalP"/>
    </source>
</evidence>